<reference evidence="3" key="1">
    <citation type="submission" date="2023-06" db="EMBL/GenBank/DDBJ databases">
        <title>Genomic analysis of the entomopathogenic nematode Steinernema hermaphroditum.</title>
        <authorList>
            <person name="Schwarz E.M."/>
            <person name="Heppert J.K."/>
            <person name="Baniya A."/>
            <person name="Schwartz H.T."/>
            <person name="Tan C.-H."/>
            <person name="Antoshechkin I."/>
            <person name="Sternberg P.W."/>
            <person name="Goodrich-Blair H."/>
            <person name="Dillman A.R."/>
        </authorList>
    </citation>
    <scope>NUCLEOTIDE SEQUENCE</scope>
    <source>
        <strain evidence="3">PS9179</strain>
        <tissue evidence="3">Whole animal</tissue>
    </source>
</reference>
<gene>
    <name evidence="3" type="ORF">QR680_017175</name>
</gene>
<keyword evidence="2" id="KW-0732">Signal</keyword>
<dbReference type="Proteomes" id="UP001175271">
    <property type="component" value="Unassembled WGS sequence"/>
</dbReference>
<dbReference type="EMBL" id="JAUCMV010000004">
    <property type="protein sequence ID" value="KAK0403881.1"/>
    <property type="molecule type" value="Genomic_DNA"/>
</dbReference>
<evidence type="ECO:0000313" key="4">
    <source>
        <dbReference type="Proteomes" id="UP001175271"/>
    </source>
</evidence>
<evidence type="ECO:0000256" key="1">
    <source>
        <dbReference type="SAM" id="MobiDB-lite"/>
    </source>
</evidence>
<name>A0AA39HDK8_9BILA</name>
<dbReference type="AlphaFoldDB" id="A0AA39HDK8"/>
<feature type="region of interest" description="Disordered" evidence="1">
    <location>
        <begin position="506"/>
        <end position="525"/>
    </location>
</feature>
<feature type="chain" id="PRO_5041288145" evidence="2">
    <location>
        <begin position="23"/>
        <end position="610"/>
    </location>
</feature>
<evidence type="ECO:0000256" key="2">
    <source>
        <dbReference type="SAM" id="SignalP"/>
    </source>
</evidence>
<proteinExistence type="predicted"/>
<sequence length="610" mass="67765">MSHRRATIIAVLFLALTPSFDSSSPEHPNVTTRDFSTSFGCFNESSASEKTRYFLSAHAQKAAKPHLGTIQKLNNQINGELEYHLEYLKWKVVQDLMKDNPKFAIRGAVEFHFADVVQTFRRLIYIQSDVDEVRIKREIRRSLRGFLVHVFPSAFLCLPMGSCKSASASYIECLAKNAHAWCKPFFGADVEEIARKIAVLVIRYRKVQRSSEELHALLLQAPQNLDEEGFAEFAEAKFCETVVFCPALCIERARRCLRTVGVEWAKKLFELQVLAKNFGVGFSQIGNDILGIFFSSQTLRSTTVTEMAFKKCGPLRLAREEGFNEATVPRNRQKPASFEKGTIFLVEKLITNSLELWSRAAADACPTELASKQKCFDGTEFIAPRASVFRSPNALRCNAAAFLGTTCSFLPSQPIHQRDIHLPCATYRRDLSKRVRLHLPLLSEGLASLRQIYSRPTMVAVGGRSFLSLLLLLHLLIAFCSAHIVEAEGLVKKDVAEAPSVDRHLTPDVSASSAERNNFEGSGAFEWSDDEDLAIEGSGSGAPPVIEDVTPSEPPPRIEIVPEIRVREESTTTRPSMPVIDVQATTTRSASALSLAAIAFCAAFRLLAVF</sequence>
<protein>
    <submittedName>
        <fullName evidence="3">Uncharacterized protein</fullName>
    </submittedName>
</protein>
<accession>A0AA39HDK8</accession>
<organism evidence="3 4">
    <name type="scientific">Steinernema hermaphroditum</name>
    <dbReference type="NCBI Taxonomy" id="289476"/>
    <lineage>
        <taxon>Eukaryota</taxon>
        <taxon>Metazoa</taxon>
        <taxon>Ecdysozoa</taxon>
        <taxon>Nematoda</taxon>
        <taxon>Chromadorea</taxon>
        <taxon>Rhabditida</taxon>
        <taxon>Tylenchina</taxon>
        <taxon>Panagrolaimomorpha</taxon>
        <taxon>Strongyloidoidea</taxon>
        <taxon>Steinernematidae</taxon>
        <taxon>Steinernema</taxon>
    </lineage>
</organism>
<evidence type="ECO:0000313" key="3">
    <source>
        <dbReference type="EMBL" id="KAK0403881.1"/>
    </source>
</evidence>
<keyword evidence="4" id="KW-1185">Reference proteome</keyword>
<feature type="compositionally biased region" description="Polar residues" evidence="1">
    <location>
        <begin position="509"/>
        <end position="520"/>
    </location>
</feature>
<feature type="signal peptide" evidence="2">
    <location>
        <begin position="1"/>
        <end position="22"/>
    </location>
</feature>
<comment type="caution">
    <text evidence="3">The sequence shown here is derived from an EMBL/GenBank/DDBJ whole genome shotgun (WGS) entry which is preliminary data.</text>
</comment>